<feature type="domain" description="Reverse transcriptase" evidence="1">
    <location>
        <begin position="469"/>
        <end position="575"/>
    </location>
</feature>
<evidence type="ECO:0000259" key="1">
    <source>
        <dbReference type="Pfam" id="PF00078"/>
    </source>
</evidence>
<name>A0ABM0YX14_CAMSA</name>
<evidence type="ECO:0000313" key="2">
    <source>
        <dbReference type="Proteomes" id="UP000694864"/>
    </source>
</evidence>
<dbReference type="PANTHER" id="PTHR46890:SF48">
    <property type="entry name" value="RNA-DIRECTED DNA POLYMERASE"/>
    <property type="match status" value="1"/>
</dbReference>
<dbReference type="Gene3D" id="3.60.10.10">
    <property type="entry name" value="Endonuclease/exonuclease/phosphatase"/>
    <property type="match status" value="1"/>
</dbReference>
<dbReference type="SUPFAM" id="SSF56219">
    <property type="entry name" value="DNase I-like"/>
    <property type="match status" value="1"/>
</dbReference>
<reference evidence="2" key="1">
    <citation type="journal article" date="2014" name="Nat. Commun.">
        <title>The emerging biofuel crop Camelina sativa retains a highly undifferentiated hexaploid genome structure.</title>
        <authorList>
            <person name="Kagale S."/>
            <person name="Koh C."/>
            <person name="Nixon J."/>
            <person name="Bollina V."/>
            <person name="Clarke W.E."/>
            <person name="Tuteja R."/>
            <person name="Spillane C."/>
            <person name="Robinson S.J."/>
            <person name="Links M.G."/>
            <person name="Clarke C."/>
            <person name="Higgins E.E."/>
            <person name="Huebert T."/>
            <person name="Sharpe A.G."/>
            <person name="Parkin I.A."/>
        </authorList>
    </citation>
    <scope>NUCLEOTIDE SEQUENCE [LARGE SCALE GENOMIC DNA]</scope>
    <source>
        <strain evidence="2">cv. DH55</strain>
    </source>
</reference>
<organism evidence="2 3">
    <name type="scientific">Camelina sativa</name>
    <name type="common">False flax</name>
    <name type="synonym">Myagrum sativum</name>
    <dbReference type="NCBI Taxonomy" id="90675"/>
    <lineage>
        <taxon>Eukaryota</taxon>
        <taxon>Viridiplantae</taxon>
        <taxon>Streptophyta</taxon>
        <taxon>Embryophyta</taxon>
        <taxon>Tracheophyta</taxon>
        <taxon>Spermatophyta</taxon>
        <taxon>Magnoliopsida</taxon>
        <taxon>eudicotyledons</taxon>
        <taxon>Gunneridae</taxon>
        <taxon>Pentapetalae</taxon>
        <taxon>rosids</taxon>
        <taxon>malvids</taxon>
        <taxon>Brassicales</taxon>
        <taxon>Brassicaceae</taxon>
        <taxon>Camelineae</taxon>
        <taxon>Camelina</taxon>
    </lineage>
</organism>
<gene>
    <name evidence="3" type="primary">LOC104783755</name>
</gene>
<dbReference type="InterPro" id="IPR036691">
    <property type="entry name" value="Endo/exonu/phosph_ase_sf"/>
</dbReference>
<dbReference type="InterPro" id="IPR043502">
    <property type="entry name" value="DNA/RNA_pol_sf"/>
</dbReference>
<dbReference type="CDD" id="cd01650">
    <property type="entry name" value="RT_nLTR_like"/>
    <property type="match status" value="1"/>
</dbReference>
<dbReference type="InterPro" id="IPR052343">
    <property type="entry name" value="Retrotransposon-Effector_Assoc"/>
</dbReference>
<proteinExistence type="predicted"/>
<reference evidence="3" key="2">
    <citation type="submission" date="2025-08" db="UniProtKB">
        <authorList>
            <consortium name="RefSeq"/>
        </authorList>
    </citation>
    <scope>IDENTIFICATION</scope>
    <source>
        <tissue evidence="3">Leaf</tissue>
    </source>
</reference>
<sequence>MVMGEVPLKLGSQVGSMEKRKGDISKQEGLGWPQDLTVQRLMEMRQKHFPEILFLMETMNIRDVLVDIQCWLGYDHVYTVNPVGRCGGLALFWKKSVEIDFLFVDKNILDLKVNIGSATYFLSCVYGNPNSSLINGVWEKLTRIGIPRKEKWCMIGDFNEILHNGEKLGGPTRSEAYFVDFAEMLKACEVSELSSTEWLTFFPAANQAFLDKKDSDHRPVLVSLVSSQDSYRGSIRLTSVSCTSCWLKNQLKKLGQPLPLFLGNELLKDLEGVERLSEEIEAEHAFINTSFSRMVIIKRDMVVAHKEEEIHWTQKSRKQWLRSGDKNTKYFHNSVKAERTKNAIVKLINEAGLAQKSEASKGDVAARYFQKLFASSYPREEDLQFFQDFVPKVNEEMNELIIADVTSEEVRQAVFSISPSRAPRADGMTGLFFQKYWSVVGEQITKEVLSFFKDGSFDKEWNFTQICLIPKKVNASFMYDLRPISLCSVMYKIISKIMVARLKPFLPVIISPTQSAFVPERLISDNIIIAHEIVHSLRTHEATSKHYMAVKTDMSKAFDRVEWSYLKALLVALGFHPK</sequence>
<accession>A0ABM0YX14</accession>
<dbReference type="RefSeq" id="XP_010507173.1">
    <property type="nucleotide sequence ID" value="XM_010508871.1"/>
</dbReference>
<evidence type="ECO:0000313" key="3">
    <source>
        <dbReference type="RefSeq" id="XP_010507173.1"/>
    </source>
</evidence>
<dbReference type="SUPFAM" id="SSF56672">
    <property type="entry name" value="DNA/RNA polymerases"/>
    <property type="match status" value="1"/>
</dbReference>
<dbReference type="PANTHER" id="PTHR46890">
    <property type="entry name" value="NON-LTR RETROLELEMENT REVERSE TRANSCRIPTASE-LIKE PROTEIN-RELATED"/>
    <property type="match status" value="1"/>
</dbReference>
<dbReference type="Proteomes" id="UP000694864">
    <property type="component" value="Chromosome 4"/>
</dbReference>
<dbReference type="Pfam" id="PF00078">
    <property type="entry name" value="RVT_1"/>
    <property type="match status" value="1"/>
</dbReference>
<protein>
    <submittedName>
        <fullName evidence="3">Uncharacterized protein LOC104783755</fullName>
    </submittedName>
</protein>
<dbReference type="GeneID" id="104783755"/>
<keyword evidence="2" id="KW-1185">Reference proteome</keyword>
<dbReference type="InterPro" id="IPR000477">
    <property type="entry name" value="RT_dom"/>
</dbReference>